<dbReference type="SUPFAM" id="SSF53254">
    <property type="entry name" value="Phosphoglycerate mutase-like"/>
    <property type="match status" value="1"/>
</dbReference>
<dbReference type="InterPro" id="IPR040557">
    <property type="entry name" value="VIP1_N"/>
</dbReference>
<reference evidence="13" key="2">
    <citation type="submission" date="2018-05" db="EMBL/GenBank/DDBJ databases">
        <title>OpunRS2 (Oryza punctata Reference Sequence Version 2).</title>
        <authorList>
            <person name="Zhang J."/>
            <person name="Kudrna D."/>
            <person name="Lee S."/>
            <person name="Talag J."/>
            <person name="Welchert J."/>
            <person name="Wing R.A."/>
        </authorList>
    </citation>
    <scope>NUCLEOTIDE SEQUENCE [LARGE SCALE GENOMIC DNA]</scope>
</reference>
<dbReference type="EC" id="2.7.4.24" evidence="10"/>
<protein>
    <recommendedName>
        <fullName evidence="10">Inositol hexakisphosphate and diphosphoinositol-pentakisphosphate kinase</fullName>
        <ecNumber evidence="10">2.7.4.24</ecNumber>
    </recommendedName>
</protein>
<evidence type="ECO:0000313" key="14">
    <source>
        <dbReference type="Proteomes" id="UP000026962"/>
    </source>
</evidence>
<name>A0A0E0JPG3_ORYPU</name>
<dbReference type="Gene3D" id="3.40.50.11950">
    <property type="match status" value="1"/>
</dbReference>
<keyword evidence="7 10" id="KW-0418">Kinase</keyword>
<dbReference type="CDD" id="cd07061">
    <property type="entry name" value="HP_HAP_like"/>
    <property type="match status" value="1"/>
</dbReference>
<accession>A0A0E0JPG3</accession>
<dbReference type="PROSITE" id="PS00616">
    <property type="entry name" value="HIS_ACID_PHOSPHAT_1"/>
    <property type="match status" value="1"/>
</dbReference>
<dbReference type="InterPro" id="IPR033379">
    <property type="entry name" value="Acid_Pase_AS"/>
</dbReference>
<keyword evidence="14" id="KW-1185">Reference proteome</keyword>
<keyword evidence="8 10" id="KW-0067">ATP-binding</keyword>
<reference evidence="13" key="1">
    <citation type="submission" date="2015-04" db="UniProtKB">
        <authorList>
            <consortium name="EnsemblPlants"/>
        </authorList>
    </citation>
    <scope>IDENTIFICATION</scope>
</reference>
<proteinExistence type="inferred from homology"/>
<dbReference type="EnsemblPlants" id="OPUNC01G31950.4">
    <property type="protein sequence ID" value="OPUNC01G31950.4"/>
    <property type="gene ID" value="OPUNC01G31950"/>
</dbReference>
<dbReference type="GO" id="GO:0005524">
    <property type="term" value="F:ATP binding"/>
    <property type="evidence" value="ECO:0007669"/>
    <property type="project" value="UniProtKB-KW"/>
</dbReference>
<evidence type="ECO:0000313" key="13">
    <source>
        <dbReference type="EnsemblPlants" id="OPUNC01G31950.4"/>
    </source>
</evidence>
<evidence type="ECO:0000256" key="9">
    <source>
        <dbReference type="ARBA" id="ARBA00022990"/>
    </source>
</evidence>
<keyword evidence="9" id="KW-0007">Acetylation</keyword>
<dbReference type="Proteomes" id="UP000026962">
    <property type="component" value="Chromosome 1"/>
</dbReference>
<dbReference type="InterPro" id="IPR037446">
    <property type="entry name" value="His_Pase_VIP1"/>
</dbReference>
<feature type="region of interest" description="Disordered" evidence="11">
    <location>
        <begin position="788"/>
        <end position="823"/>
    </location>
</feature>
<evidence type="ECO:0000259" key="12">
    <source>
        <dbReference type="Pfam" id="PF18086"/>
    </source>
</evidence>
<evidence type="ECO:0000256" key="2">
    <source>
        <dbReference type="ARBA" id="ARBA00005609"/>
    </source>
</evidence>
<keyword evidence="4" id="KW-0597">Phosphoprotein</keyword>
<dbReference type="GO" id="GO:0005829">
    <property type="term" value="C:cytosol"/>
    <property type="evidence" value="ECO:0007669"/>
    <property type="project" value="UniProtKB-SubCell"/>
</dbReference>
<dbReference type="Pfam" id="PF00328">
    <property type="entry name" value="His_Phos_2"/>
    <property type="match status" value="1"/>
</dbReference>
<keyword evidence="5 10" id="KW-0808">Transferase</keyword>
<comment type="catalytic activity">
    <reaction evidence="10">
        <text>1D-myo-inositol hexakisphosphate + ATP = 1-diphospho-1D-myo-inositol 2,3,4,5,6-pentakisphosphate + ADP</text>
        <dbReference type="Rhea" id="RHEA:37459"/>
        <dbReference type="ChEBI" id="CHEBI:30616"/>
        <dbReference type="ChEBI" id="CHEBI:58130"/>
        <dbReference type="ChEBI" id="CHEBI:74946"/>
        <dbReference type="ChEBI" id="CHEBI:456216"/>
        <dbReference type="EC" id="2.7.4.24"/>
    </reaction>
</comment>
<feature type="compositionally biased region" description="Basic and acidic residues" evidence="11">
    <location>
        <begin position="801"/>
        <end position="813"/>
    </location>
</feature>
<feature type="domain" description="VIP1 N-terminal" evidence="12">
    <location>
        <begin position="14"/>
        <end position="103"/>
    </location>
</feature>
<sequence length="1069" mass="120368">MEQRNDSSDGGGKIKIGVCVMEKKVWCSPMEQILERLRAFGEFEIIIFGDKVILEDPIESWPLCDCLIAFYSAGYPLEKAEKYAALRRPFLVNELDPQYLLHDRSKVYEHLKLFGVPVPTYAVVRRAYPNQELNYFIEQDDFIEIHGKRFCKPFVEKPIDGDDHNIMIYYPSSAGGGMKELFRKVGNRSSEFYPDVRKVRRDGSYIYEEFMPTGGTDVKVYTVGPGYAHAEARKSPVVDGVVMRNSDGKEVRYPVLLTPTEKQIARNICQAFRQAVCGFDLLRCDLGEARSYVCDVNGWSFVKSSHKYYDDAACILRKMFLDDKAPHISSTIPANLPWKVSEPVQPFDAVRDQERGTVGISRQSEELRCVIAVIRHGDRTPKQKVKLKVTEEKLLKLMLKYNGGKAHAEAKLKSALQLQDLLDATRILVPRAKSGRESDSDAEIEHAEKLRQVRAVLEELKPSNWVHIAKSNGEGHEYPIEALMVLKYGGVLTHAGRKQAEELGRYFRNNMYPSEGPGLLRLHSTYRHDLKIYSSDEGRVQMSAAAFAKGLLDLEGELTPILVSLVSKDSSMLDGLQDGTIEINEAKARLHNIILSSKVANGEPVEFPWMVDGAGVPPNAAKLLTNLAQLTKEITAQVKLLSDDEDEEAATNSDSPSHPYDQAKALGKTAIDMDRIAAGLPCGSESFLLMFARWKKLERDLYNERKNALDRYDLLHNSHLKLNGLSDLFRTSQSLADGVIPNEYGINAKQKLKIGSKIARRLLGKILIDLHNTRREVADAAGESNACHDPTIVPSSKRKDRGCYGDVKNEGFDRPSSNKKSIDLDDSHKETKYCLDPKYANVMEPERRVRTRLYFTSESHIHSLMNVLRYCNFDESMNGEESLVCNNALDRLFKTRELDYMSYIVLRMFENTEVSLEDPKRFRIEMTYSRGADISSLQFLKNVSIQNEHGKDSLLPDDHTMKIMEPERLQEVGSYLTLDKFDKMVRPFAMPAEDFPPATPSQSLAQDKSDMVPSGAALVVENAEDSLAFLLVASCVVSPAGAERDANSTGASQTIKWTWKLLGLQEVNL</sequence>
<evidence type="ECO:0000256" key="3">
    <source>
        <dbReference type="ARBA" id="ARBA00022490"/>
    </source>
</evidence>
<evidence type="ECO:0000256" key="11">
    <source>
        <dbReference type="SAM" id="MobiDB-lite"/>
    </source>
</evidence>
<dbReference type="AlphaFoldDB" id="A0A0E0JPG3"/>
<evidence type="ECO:0000256" key="10">
    <source>
        <dbReference type="RuleBase" id="RU365032"/>
    </source>
</evidence>
<dbReference type="FunFam" id="3.40.50.11950:FF:000002">
    <property type="entry name" value="Inositol hexakisphosphate and diphosphoinositol-pentakisphosphate kinase"/>
    <property type="match status" value="1"/>
</dbReference>
<dbReference type="FunFam" id="3.30.470.20:FF:000019">
    <property type="entry name" value="Inositol hexakisphosphate and diphosphoinositol-pentakisphosphate kinase"/>
    <property type="match status" value="1"/>
</dbReference>
<keyword evidence="6 10" id="KW-0547">Nucleotide-binding</keyword>
<dbReference type="SUPFAM" id="SSF56059">
    <property type="entry name" value="Glutathione synthetase ATP-binding domain-like"/>
    <property type="match status" value="1"/>
</dbReference>
<evidence type="ECO:0000256" key="7">
    <source>
        <dbReference type="ARBA" id="ARBA00022777"/>
    </source>
</evidence>
<dbReference type="InterPro" id="IPR000560">
    <property type="entry name" value="His_Pase_clade-2"/>
</dbReference>
<dbReference type="Pfam" id="PF18086">
    <property type="entry name" value="PPIP5K2_N"/>
    <property type="match status" value="1"/>
</dbReference>
<evidence type="ECO:0000256" key="5">
    <source>
        <dbReference type="ARBA" id="ARBA00022679"/>
    </source>
</evidence>
<dbReference type="GO" id="GO:0033857">
    <property type="term" value="F:5-diphosphoinositol pentakisphosphate 1-kinase activity"/>
    <property type="evidence" value="ECO:0007669"/>
    <property type="project" value="UniProtKB-ARBA"/>
</dbReference>
<dbReference type="GO" id="GO:0032958">
    <property type="term" value="P:inositol phosphate biosynthetic process"/>
    <property type="evidence" value="ECO:0007669"/>
    <property type="project" value="TreeGrafter"/>
</dbReference>
<comment type="catalytic activity">
    <reaction evidence="10">
        <text>5-diphospho-1D-myo-inositol 1,2,3,4,6-pentakisphosphate + ATP + H(+) = 1,5-bis(diphospho)-1D-myo-inositol 2,3,4,6-tetrakisphosphate + ADP</text>
        <dbReference type="Rhea" id="RHEA:10276"/>
        <dbReference type="ChEBI" id="CHEBI:15378"/>
        <dbReference type="ChEBI" id="CHEBI:30616"/>
        <dbReference type="ChEBI" id="CHEBI:58628"/>
        <dbReference type="ChEBI" id="CHEBI:77983"/>
        <dbReference type="ChEBI" id="CHEBI:456216"/>
        <dbReference type="EC" id="2.7.4.24"/>
    </reaction>
</comment>
<comment type="function">
    <text evidence="10">Bifunctional inositol kinase that acts in concert with the IP6K kinases to synthesize the diphosphate group-containing inositol pyrophosphates diphosphoinositol pentakisphosphate, PP-InsP5, and bis-diphosphoinositol tetrakisphosphate, (PP)2-InsP4. PP-InsP5 and (PP)2-InsP4, also respectively called InsP7 and InsP8, may regulate a variety of cellular processes, including apoptosis, vesicle trafficking, cytoskeletal dynamics, and exocytosis. Phosphorylates inositol hexakisphosphate (InsP6).</text>
</comment>
<evidence type="ECO:0000256" key="1">
    <source>
        <dbReference type="ARBA" id="ARBA00004514"/>
    </source>
</evidence>
<comment type="subcellular location">
    <subcellularLocation>
        <location evidence="1 10">Cytoplasm</location>
        <location evidence="1 10">Cytosol</location>
    </subcellularLocation>
</comment>
<dbReference type="GO" id="GO:0052723">
    <property type="term" value="F:inositol hexakisphosphate 1-kinase activity"/>
    <property type="evidence" value="ECO:0007669"/>
    <property type="project" value="RHEA"/>
</dbReference>
<evidence type="ECO:0000256" key="8">
    <source>
        <dbReference type="ARBA" id="ARBA00022840"/>
    </source>
</evidence>
<dbReference type="GO" id="GO:0006020">
    <property type="term" value="P:inositol metabolic process"/>
    <property type="evidence" value="ECO:0007669"/>
    <property type="project" value="TreeGrafter"/>
</dbReference>
<keyword evidence="3 10" id="KW-0963">Cytoplasm</keyword>
<dbReference type="InterPro" id="IPR029033">
    <property type="entry name" value="His_PPase_superfam"/>
</dbReference>
<comment type="similarity">
    <text evidence="2 10">Belongs to the histidine acid phosphatase family. VIP1 subfamily.</text>
</comment>
<dbReference type="Gramene" id="OPUNC01G31950.4">
    <property type="protein sequence ID" value="OPUNC01G31950.4"/>
    <property type="gene ID" value="OPUNC01G31950"/>
</dbReference>
<evidence type="ECO:0000256" key="4">
    <source>
        <dbReference type="ARBA" id="ARBA00022553"/>
    </source>
</evidence>
<dbReference type="PANTHER" id="PTHR12750">
    <property type="entry name" value="DIPHOSPHOINOSITOL PENTAKISPHOSPHATE KINASE"/>
    <property type="match status" value="1"/>
</dbReference>
<evidence type="ECO:0000256" key="6">
    <source>
        <dbReference type="ARBA" id="ARBA00022741"/>
    </source>
</evidence>
<dbReference type="Gene3D" id="3.40.50.1240">
    <property type="entry name" value="Phosphoglycerate mutase-like"/>
    <property type="match status" value="1"/>
</dbReference>
<dbReference type="PANTHER" id="PTHR12750:SF15">
    <property type="entry name" value="INOSITOL HEXAKISPHOSPHATE AND DIPHOSPHOINOSITOL-PENTAKISPHOSPHATE KINASE"/>
    <property type="match status" value="1"/>
</dbReference>
<organism evidence="13">
    <name type="scientific">Oryza punctata</name>
    <name type="common">Red rice</name>
    <dbReference type="NCBI Taxonomy" id="4537"/>
    <lineage>
        <taxon>Eukaryota</taxon>
        <taxon>Viridiplantae</taxon>
        <taxon>Streptophyta</taxon>
        <taxon>Embryophyta</taxon>
        <taxon>Tracheophyta</taxon>
        <taxon>Spermatophyta</taxon>
        <taxon>Magnoliopsida</taxon>
        <taxon>Liliopsida</taxon>
        <taxon>Poales</taxon>
        <taxon>Poaceae</taxon>
        <taxon>BOP clade</taxon>
        <taxon>Oryzoideae</taxon>
        <taxon>Oryzeae</taxon>
        <taxon>Oryzinae</taxon>
        <taxon>Oryza</taxon>
    </lineage>
</organism>
<dbReference type="Gene3D" id="3.30.470.20">
    <property type="entry name" value="ATP-grasp fold, B domain"/>
    <property type="match status" value="1"/>
</dbReference>